<evidence type="ECO:0000313" key="1">
    <source>
        <dbReference type="EMBL" id="RHF76887.1"/>
    </source>
</evidence>
<comment type="caution">
    <text evidence="1">The sequence shown here is derived from an EMBL/GenBank/DDBJ whole genome shotgun (WGS) entry which is preliminary data.</text>
</comment>
<gene>
    <name evidence="1" type="ORF">DW668_04675</name>
</gene>
<dbReference type="Proteomes" id="UP000283762">
    <property type="component" value="Unassembled WGS sequence"/>
</dbReference>
<dbReference type="EMBL" id="QRHJ01000009">
    <property type="protein sequence ID" value="RHF76887.1"/>
    <property type="molecule type" value="Genomic_DNA"/>
</dbReference>
<name>A0A414Q817_BACSE</name>
<reference evidence="1 2" key="1">
    <citation type="submission" date="2018-08" db="EMBL/GenBank/DDBJ databases">
        <title>A genome reference for cultivated species of the human gut microbiota.</title>
        <authorList>
            <person name="Zou Y."/>
            <person name="Xue W."/>
            <person name="Luo G."/>
        </authorList>
    </citation>
    <scope>NUCLEOTIDE SEQUENCE [LARGE SCALE GENOMIC DNA]</scope>
    <source>
        <strain evidence="1 2">AM25-16</strain>
    </source>
</reference>
<sequence length="64" mass="7504">MIVEGVTFNEERVRNMKKRDFINTHKNVFFLDRPPEEREKTLSSIYDDIASSGAARQKKDDCIL</sequence>
<organism evidence="1 2">
    <name type="scientific">Bacteroides stercoris</name>
    <dbReference type="NCBI Taxonomy" id="46506"/>
    <lineage>
        <taxon>Bacteria</taxon>
        <taxon>Pseudomonadati</taxon>
        <taxon>Bacteroidota</taxon>
        <taxon>Bacteroidia</taxon>
        <taxon>Bacteroidales</taxon>
        <taxon>Bacteroidaceae</taxon>
        <taxon>Bacteroides</taxon>
    </lineage>
</organism>
<dbReference type="RefSeq" id="WP_005653196.1">
    <property type="nucleotide sequence ID" value="NZ_FNOD01000031.1"/>
</dbReference>
<evidence type="ECO:0000313" key="2">
    <source>
        <dbReference type="Proteomes" id="UP000283762"/>
    </source>
</evidence>
<protein>
    <submittedName>
        <fullName evidence="1">Uncharacterized protein</fullName>
    </submittedName>
</protein>
<dbReference type="AlphaFoldDB" id="A0A414Q817"/>
<proteinExistence type="predicted"/>
<dbReference type="GeneID" id="31796362"/>
<accession>A0A414Q817</accession>